<keyword evidence="7" id="KW-0675">Receptor</keyword>
<dbReference type="PANTHER" id="PTHR24249">
    <property type="entry name" value="HISTAMINE RECEPTOR-RELATED G-PROTEIN COUPLED RECEPTOR"/>
    <property type="match status" value="1"/>
</dbReference>
<feature type="transmembrane region" description="Helical" evidence="10">
    <location>
        <begin position="344"/>
        <end position="363"/>
    </location>
</feature>
<dbReference type="CDD" id="cd00637">
    <property type="entry name" value="7tm_classA_rhodopsin-like"/>
    <property type="match status" value="1"/>
</dbReference>
<dbReference type="RefSeq" id="XP_002111021.1">
    <property type="nucleotide sequence ID" value="XM_002110985.1"/>
</dbReference>
<evidence type="ECO:0000256" key="3">
    <source>
        <dbReference type="ARBA" id="ARBA00022692"/>
    </source>
</evidence>
<dbReference type="GO" id="GO:0005886">
    <property type="term" value="C:plasma membrane"/>
    <property type="evidence" value="ECO:0000318"/>
    <property type="project" value="GO_Central"/>
</dbReference>
<feature type="transmembrane region" description="Helical" evidence="10">
    <location>
        <begin position="99"/>
        <end position="121"/>
    </location>
</feature>
<evidence type="ECO:0000256" key="1">
    <source>
        <dbReference type="ARBA" id="ARBA00004651"/>
    </source>
</evidence>
<dbReference type="FunCoup" id="B3RSB3">
    <property type="interactions" value="190"/>
</dbReference>
<dbReference type="InterPro" id="IPR017452">
    <property type="entry name" value="GPCR_Rhodpsn_7TM"/>
</dbReference>
<feature type="transmembrane region" description="Helical" evidence="10">
    <location>
        <begin position="305"/>
        <end position="332"/>
    </location>
</feature>
<evidence type="ECO:0000256" key="6">
    <source>
        <dbReference type="ARBA" id="ARBA00023136"/>
    </source>
</evidence>
<evidence type="ECO:0000313" key="13">
    <source>
        <dbReference type="Proteomes" id="UP000009022"/>
    </source>
</evidence>
<dbReference type="GO" id="GO:0007186">
    <property type="term" value="P:G protein-coupled receptor signaling pathway"/>
    <property type="evidence" value="ECO:0000318"/>
    <property type="project" value="GO_Central"/>
</dbReference>
<evidence type="ECO:0000313" key="12">
    <source>
        <dbReference type="EMBL" id="EDV27025.1"/>
    </source>
</evidence>
<dbReference type="GO" id="GO:0004930">
    <property type="term" value="F:G protein-coupled receptor activity"/>
    <property type="evidence" value="ECO:0000318"/>
    <property type="project" value="GO_Central"/>
</dbReference>
<evidence type="ECO:0000256" key="4">
    <source>
        <dbReference type="ARBA" id="ARBA00022989"/>
    </source>
</evidence>
<keyword evidence="6 10" id="KW-0472">Membrane</keyword>
<evidence type="ECO:0000256" key="9">
    <source>
        <dbReference type="SAM" id="MobiDB-lite"/>
    </source>
</evidence>
<dbReference type="PROSITE" id="PS50262">
    <property type="entry name" value="G_PROTEIN_RECEP_F1_2"/>
    <property type="match status" value="1"/>
</dbReference>
<feature type="transmembrane region" description="Helical" evidence="10">
    <location>
        <begin position="209"/>
        <end position="231"/>
    </location>
</feature>
<dbReference type="CTD" id="6752234"/>
<dbReference type="Gene3D" id="1.20.1070.10">
    <property type="entry name" value="Rhodopsin 7-helix transmembrane proteins"/>
    <property type="match status" value="1"/>
</dbReference>
<sequence>MVYITYISYILLQRSRLQIEIYSFTKVSDPHCCSNGVSFDEELKLKCECYKLISGNLQLVYFEKFLLKSTMISSASINATINSRTPPVKQPYTWDEEQYILLVVAILTIVNNAILLCVILFHRNLWKATNVIIISMSTAAILWASLYLIPRFVRKDVRFNNSIFCTLLPQFYVLFDVAVCLHLCLISYEKYYAILFPFRYIEDITIRSSVIAISISWLIALIAAAAPFWSHRYFLKGLCVVRNIFKEESELAYYLVIYCVVFFLPLVSMLIVYGHIFIIANRHIRKFNIGRQNVSKRTLVRNVRAARYMAVVVCAFTVMCLPYHIFFFVHFFRIPLDLTDHMKGLRYLSFSYMFINPVMYGYLNPEIRKTFVKHVCKESFQFQRSVRSKKQVSPTSRSPPISSFTTVRNGTSLN</sequence>
<comment type="subcellular location">
    <subcellularLocation>
        <location evidence="1">Cell membrane</location>
        <topology evidence="1">Multi-pass membrane protein</topology>
    </subcellularLocation>
</comment>
<gene>
    <name evidence="12" type="ORF">TRIADDRAFT_54536</name>
</gene>
<dbReference type="Pfam" id="PF00001">
    <property type="entry name" value="7tm_1"/>
    <property type="match status" value="1"/>
</dbReference>
<accession>B3RSB3</accession>
<evidence type="ECO:0000256" key="2">
    <source>
        <dbReference type="ARBA" id="ARBA00022475"/>
    </source>
</evidence>
<dbReference type="SUPFAM" id="SSF81321">
    <property type="entry name" value="Family A G protein-coupled receptor-like"/>
    <property type="match status" value="1"/>
</dbReference>
<dbReference type="PANTHER" id="PTHR24249:SF372">
    <property type="entry name" value="G-PROTEIN COUPLED RECEPTORS FAMILY 1 PROFILE DOMAIN-CONTAINING PROTEIN"/>
    <property type="match status" value="1"/>
</dbReference>
<dbReference type="GeneID" id="6752234"/>
<dbReference type="eggNOG" id="KOG3656">
    <property type="taxonomic scope" value="Eukaryota"/>
</dbReference>
<organism evidence="12 13">
    <name type="scientific">Trichoplax adhaerens</name>
    <name type="common">Trichoplax reptans</name>
    <dbReference type="NCBI Taxonomy" id="10228"/>
    <lineage>
        <taxon>Eukaryota</taxon>
        <taxon>Metazoa</taxon>
        <taxon>Placozoa</taxon>
        <taxon>Uniplacotomia</taxon>
        <taxon>Trichoplacea</taxon>
        <taxon>Trichoplacidae</taxon>
        <taxon>Trichoplax</taxon>
    </lineage>
</organism>
<keyword evidence="3 10" id="KW-0812">Transmembrane</keyword>
<dbReference type="InterPro" id="IPR050569">
    <property type="entry name" value="TAAR"/>
</dbReference>
<evidence type="ECO:0000256" key="7">
    <source>
        <dbReference type="ARBA" id="ARBA00023170"/>
    </source>
</evidence>
<evidence type="ECO:0000256" key="10">
    <source>
        <dbReference type="SAM" id="Phobius"/>
    </source>
</evidence>
<keyword evidence="13" id="KW-1185">Reference proteome</keyword>
<feature type="transmembrane region" description="Helical" evidence="10">
    <location>
        <begin position="169"/>
        <end position="188"/>
    </location>
</feature>
<dbReference type="PhylomeDB" id="B3RSB3"/>
<evidence type="ECO:0000256" key="5">
    <source>
        <dbReference type="ARBA" id="ARBA00023040"/>
    </source>
</evidence>
<evidence type="ECO:0000259" key="11">
    <source>
        <dbReference type="PROSITE" id="PS50262"/>
    </source>
</evidence>
<dbReference type="HOGENOM" id="CLU_009579_5_0_1"/>
<dbReference type="KEGG" id="tad:TRIADDRAFT_54536"/>
<dbReference type="OrthoDB" id="10042731at2759"/>
<proteinExistence type="predicted"/>
<reference evidence="12 13" key="1">
    <citation type="journal article" date="2008" name="Nature">
        <title>The Trichoplax genome and the nature of placozoans.</title>
        <authorList>
            <person name="Srivastava M."/>
            <person name="Begovic E."/>
            <person name="Chapman J."/>
            <person name="Putnam N.H."/>
            <person name="Hellsten U."/>
            <person name="Kawashima T."/>
            <person name="Kuo A."/>
            <person name="Mitros T."/>
            <person name="Salamov A."/>
            <person name="Carpenter M.L."/>
            <person name="Signorovitch A.Y."/>
            <person name="Moreno M.A."/>
            <person name="Kamm K."/>
            <person name="Grimwood J."/>
            <person name="Schmutz J."/>
            <person name="Shapiro H."/>
            <person name="Grigoriev I.V."/>
            <person name="Buss L.W."/>
            <person name="Schierwater B."/>
            <person name="Dellaporta S.L."/>
            <person name="Rokhsar D.S."/>
        </authorList>
    </citation>
    <scope>NUCLEOTIDE SEQUENCE [LARGE SCALE GENOMIC DNA]</scope>
    <source>
        <strain evidence="12 13">Grell-BS-1999</strain>
    </source>
</reference>
<keyword evidence="8" id="KW-0807">Transducer</keyword>
<evidence type="ECO:0000256" key="8">
    <source>
        <dbReference type="ARBA" id="ARBA00023224"/>
    </source>
</evidence>
<dbReference type="AlphaFoldDB" id="B3RSB3"/>
<feature type="domain" description="G-protein coupled receptors family 1 profile" evidence="11">
    <location>
        <begin position="111"/>
        <end position="360"/>
    </location>
</feature>
<keyword evidence="4 10" id="KW-1133">Transmembrane helix</keyword>
<keyword evidence="2" id="KW-1003">Cell membrane</keyword>
<dbReference type="Proteomes" id="UP000009022">
    <property type="component" value="Unassembled WGS sequence"/>
</dbReference>
<feature type="region of interest" description="Disordered" evidence="9">
    <location>
        <begin position="390"/>
        <end position="414"/>
    </location>
</feature>
<dbReference type="InParanoid" id="B3RSB3"/>
<feature type="transmembrane region" description="Helical" evidence="10">
    <location>
        <begin position="251"/>
        <end position="284"/>
    </location>
</feature>
<dbReference type="STRING" id="10228.B3RSB3"/>
<dbReference type="InterPro" id="IPR000276">
    <property type="entry name" value="GPCR_Rhodpsn"/>
</dbReference>
<dbReference type="EMBL" id="DS985243">
    <property type="protein sequence ID" value="EDV27025.1"/>
    <property type="molecule type" value="Genomic_DNA"/>
</dbReference>
<name>B3RSB3_TRIAD</name>
<feature type="transmembrane region" description="Helical" evidence="10">
    <location>
        <begin position="128"/>
        <end position="149"/>
    </location>
</feature>
<dbReference type="PRINTS" id="PR00237">
    <property type="entry name" value="GPCRRHODOPSN"/>
</dbReference>
<keyword evidence="5" id="KW-0297">G-protein coupled receptor</keyword>
<protein>
    <recommendedName>
        <fullName evidence="11">G-protein coupled receptors family 1 profile domain-containing protein</fullName>
    </recommendedName>
</protein>